<keyword evidence="3" id="KW-0410">Iron transport</keyword>
<evidence type="ECO:0000313" key="12">
    <source>
        <dbReference type="EMBL" id="SVA41417.1"/>
    </source>
</evidence>
<dbReference type="EMBL" id="UINC01009231">
    <property type="protein sequence ID" value="SVA41417.1"/>
    <property type="molecule type" value="Genomic_DNA"/>
</dbReference>
<evidence type="ECO:0000256" key="2">
    <source>
        <dbReference type="ARBA" id="ARBA00022448"/>
    </source>
</evidence>
<evidence type="ECO:0000256" key="4">
    <source>
        <dbReference type="ARBA" id="ARBA00022692"/>
    </source>
</evidence>
<evidence type="ECO:0000256" key="9">
    <source>
        <dbReference type="ARBA" id="ARBA00023237"/>
    </source>
</evidence>
<name>A0A381VP61_9ZZZZ</name>
<evidence type="ECO:0000259" key="10">
    <source>
        <dbReference type="Pfam" id="PF00593"/>
    </source>
</evidence>
<dbReference type="InterPro" id="IPR000531">
    <property type="entry name" value="Beta-barrel_TonB"/>
</dbReference>
<keyword evidence="8" id="KW-0472">Membrane</keyword>
<protein>
    <recommendedName>
        <fullName evidence="13">TonB-dependent receptor plug domain-containing protein</fullName>
    </recommendedName>
</protein>
<gene>
    <name evidence="12" type="ORF">METZ01_LOCUS94271</name>
</gene>
<dbReference type="InterPro" id="IPR012910">
    <property type="entry name" value="Plug_dom"/>
</dbReference>
<dbReference type="AlphaFoldDB" id="A0A381VP61"/>
<feature type="domain" description="TonB-dependent receptor plug" evidence="11">
    <location>
        <begin position="46"/>
        <end position="154"/>
    </location>
</feature>
<evidence type="ECO:0000256" key="5">
    <source>
        <dbReference type="ARBA" id="ARBA00023004"/>
    </source>
</evidence>
<keyword evidence="9" id="KW-0998">Cell outer membrane</keyword>
<reference evidence="12" key="1">
    <citation type="submission" date="2018-05" db="EMBL/GenBank/DDBJ databases">
        <authorList>
            <person name="Lanie J.A."/>
            <person name="Ng W.-L."/>
            <person name="Kazmierczak K.M."/>
            <person name="Andrzejewski T.M."/>
            <person name="Davidsen T.M."/>
            <person name="Wayne K.J."/>
            <person name="Tettelin H."/>
            <person name="Glass J.I."/>
            <person name="Rusch D."/>
            <person name="Podicherti R."/>
            <person name="Tsui H.-C.T."/>
            <person name="Winkler M.E."/>
        </authorList>
    </citation>
    <scope>NUCLEOTIDE SEQUENCE</scope>
</reference>
<dbReference type="PANTHER" id="PTHR32552:SF81">
    <property type="entry name" value="TONB-DEPENDENT OUTER MEMBRANE RECEPTOR"/>
    <property type="match status" value="1"/>
</dbReference>
<dbReference type="Pfam" id="PF07715">
    <property type="entry name" value="Plug"/>
    <property type="match status" value="1"/>
</dbReference>
<evidence type="ECO:0000256" key="6">
    <source>
        <dbReference type="ARBA" id="ARBA00023065"/>
    </source>
</evidence>
<dbReference type="Gene3D" id="2.40.170.20">
    <property type="entry name" value="TonB-dependent receptor, beta-barrel domain"/>
    <property type="match status" value="1"/>
</dbReference>
<dbReference type="SUPFAM" id="SSF56935">
    <property type="entry name" value="Porins"/>
    <property type="match status" value="1"/>
</dbReference>
<evidence type="ECO:0000256" key="8">
    <source>
        <dbReference type="ARBA" id="ARBA00023136"/>
    </source>
</evidence>
<comment type="subcellular location">
    <subcellularLocation>
        <location evidence="1">Cell outer membrane</location>
        <topology evidence="1">Multi-pass membrane protein</topology>
    </subcellularLocation>
</comment>
<keyword evidence="4" id="KW-0812">Transmembrane</keyword>
<dbReference type="InterPro" id="IPR039426">
    <property type="entry name" value="TonB-dep_rcpt-like"/>
</dbReference>
<dbReference type="Pfam" id="PF00593">
    <property type="entry name" value="TonB_dep_Rec_b-barrel"/>
    <property type="match status" value="1"/>
</dbReference>
<dbReference type="InterPro" id="IPR036942">
    <property type="entry name" value="Beta-barrel_TonB_sf"/>
</dbReference>
<organism evidence="12">
    <name type="scientific">marine metagenome</name>
    <dbReference type="NCBI Taxonomy" id="408172"/>
    <lineage>
        <taxon>unclassified sequences</taxon>
        <taxon>metagenomes</taxon>
        <taxon>ecological metagenomes</taxon>
    </lineage>
</organism>
<keyword evidence="6" id="KW-0406">Ion transport</keyword>
<accession>A0A381VP61</accession>
<keyword evidence="7" id="KW-0798">TonB box</keyword>
<sequence length="805" mass="89773">MSRLTNTQRVTSVAAAVSAALAGVSTAQGQALEEIIVTATKKAQSLQSIAGTVQAIAETDLKKAQVVNMEDYAKLIPSMSYINYTPGTGKVYFRGIADDNGTFISEESTAIYLDEQPVTQAGMAPDIRIVDINRIEALSGPQGSLYGSSAQSGTIRIIPNKPDTSEFAASVDVTMRMSAVNPRNEDSWDVSGVVNVPISDNFAIRVVGFTAEDGGFVDNIEGLSPRFGLNKNTDVNPGAVREDVNTFKTTGGRVYAQWDLEDGSGSILAGAAFQNNASDGYSNFDPTVGDLKKIAFYDEPRDDDWTQLSLTVEKDLGWAKLISATSYFDRDIYYSQDRTTYSSYFGSFCYGYYAYVSRYCFQPAGVHYSYNDVPGWQNLIQWNSAKTQEFRLSNQSDDLDWVFGLFYQEREEGWDFHTMTIDYRNSQGFANRIAYIAYALPDRLPVAPTDAWWSSYDRTTWETMAVFGEVNYRFDDNWELTAGGRWFDREADKTYWVENPGGALTADGYLPRNKRDNPSNSDFVPKVSIKYNHSDAVMFYGLYSEGYRPGGVNRGRADNPFYNQGKDTYDPDFLENIEVGVKSTLMDGRFRLNITYFSMDWTDYQIELVDPSNIPCSSPTSPAAPMCSQPWQKVVTNLGDATSDGMILEVLALANDSTEVGFNAQFVTAETATDLTNPDGSVDAPKGSRLPQTPEFKSNLWIEKTMPVSIFGANEAFFRGSVSYTGDSVSAVQPGWSYDQDSYTIVDMKYGILGDDWQLDFFVNNLTDTRADIAVNDWYFDFYFGGARQYTNRPREVGVRFTKSW</sequence>
<evidence type="ECO:0000256" key="1">
    <source>
        <dbReference type="ARBA" id="ARBA00004571"/>
    </source>
</evidence>
<feature type="domain" description="TonB-dependent receptor-like beta-barrel" evidence="10">
    <location>
        <begin position="273"/>
        <end position="766"/>
    </location>
</feature>
<dbReference type="GO" id="GO:0009279">
    <property type="term" value="C:cell outer membrane"/>
    <property type="evidence" value="ECO:0007669"/>
    <property type="project" value="UniProtKB-SubCell"/>
</dbReference>
<evidence type="ECO:0000256" key="3">
    <source>
        <dbReference type="ARBA" id="ARBA00022496"/>
    </source>
</evidence>
<proteinExistence type="predicted"/>
<dbReference type="PANTHER" id="PTHR32552">
    <property type="entry name" value="FERRICHROME IRON RECEPTOR-RELATED"/>
    <property type="match status" value="1"/>
</dbReference>
<evidence type="ECO:0008006" key="13">
    <source>
        <dbReference type="Google" id="ProtNLM"/>
    </source>
</evidence>
<keyword evidence="5" id="KW-0408">Iron</keyword>
<evidence type="ECO:0000259" key="11">
    <source>
        <dbReference type="Pfam" id="PF07715"/>
    </source>
</evidence>
<evidence type="ECO:0000256" key="7">
    <source>
        <dbReference type="ARBA" id="ARBA00023077"/>
    </source>
</evidence>
<dbReference type="GO" id="GO:0006826">
    <property type="term" value="P:iron ion transport"/>
    <property type="evidence" value="ECO:0007669"/>
    <property type="project" value="UniProtKB-KW"/>
</dbReference>
<keyword evidence="2" id="KW-0813">Transport</keyword>